<dbReference type="InterPro" id="IPR055294">
    <property type="entry name" value="FBL60-like"/>
</dbReference>
<dbReference type="InterPro" id="IPR036047">
    <property type="entry name" value="F-box-like_dom_sf"/>
</dbReference>
<dbReference type="Gene3D" id="1.20.1280.50">
    <property type="match status" value="1"/>
</dbReference>
<accession>A0A396HS18</accession>
<dbReference type="Gramene" id="rna30484">
    <property type="protein sequence ID" value="RHN55318.1"/>
    <property type="gene ID" value="gene30484"/>
</dbReference>
<dbReference type="AlphaFoldDB" id="A0A396HS18"/>
<protein>
    <submittedName>
        <fullName evidence="2">Putative F-box domain, leucine-rich repeat domain, L domain-containing protein</fullName>
    </submittedName>
</protein>
<feature type="domain" description="F-box" evidence="1">
    <location>
        <begin position="15"/>
        <end position="51"/>
    </location>
</feature>
<gene>
    <name evidence="2" type="ORF">MtrunA17_Chr5g0416491</name>
</gene>
<dbReference type="SUPFAM" id="SSF81383">
    <property type="entry name" value="F-box domain"/>
    <property type="match status" value="1"/>
</dbReference>
<dbReference type="PROSITE" id="PS50181">
    <property type="entry name" value="FBOX"/>
    <property type="match status" value="1"/>
</dbReference>
<evidence type="ECO:0000259" key="1">
    <source>
        <dbReference type="PROSITE" id="PS50181"/>
    </source>
</evidence>
<evidence type="ECO:0000313" key="2">
    <source>
        <dbReference type="EMBL" id="RHN55318.1"/>
    </source>
</evidence>
<sequence>MENENSKRKKMSAKVDTLNDFPDEILTHILSLLPCKDAFRFTVLSKRWISLCHSLSSLEIDDKGVNNSKDWIYFRRFMDKVMLSPRAQSLTLKSLDLGCWSQLWEDEPDDWLEAAKRRGLEKLTLFSFNLRLAPSIFCCKNTPPSAFEEHKCRLYASLFR</sequence>
<reference evidence="2" key="1">
    <citation type="journal article" date="2018" name="Nat. Plants">
        <title>Whole-genome landscape of Medicago truncatula symbiotic genes.</title>
        <authorList>
            <person name="Pecrix Y."/>
            <person name="Gamas P."/>
            <person name="Carrere S."/>
        </authorList>
    </citation>
    <scope>NUCLEOTIDE SEQUENCE</scope>
    <source>
        <tissue evidence="2">Leaves</tissue>
    </source>
</reference>
<dbReference type="SMART" id="SM00256">
    <property type="entry name" value="FBOX"/>
    <property type="match status" value="1"/>
</dbReference>
<dbReference type="Pfam" id="PF00646">
    <property type="entry name" value="F-box"/>
    <property type="match status" value="1"/>
</dbReference>
<name>A0A396HS18_MEDTR</name>
<dbReference type="PANTHER" id="PTHR31293">
    <property type="entry name" value="RNI-LIKE SUPERFAMILY PROTEIN"/>
    <property type="match status" value="1"/>
</dbReference>
<dbReference type="InterPro" id="IPR001810">
    <property type="entry name" value="F-box_dom"/>
</dbReference>
<dbReference type="PANTHER" id="PTHR31293:SF12">
    <property type="entry name" value="RNI-LIKE SUPERFAMILY PROTEIN"/>
    <property type="match status" value="1"/>
</dbReference>
<dbReference type="EMBL" id="PSQE01000005">
    <property type="protein sequence ID" value="RHN55318.1"/>
    <property type="molecule type" value="Genomic_DNA"/>
</dbReference>
<proteinExistence type="predicted"/>
<comment type="caution">
    <text evidence="2">The sequence shown here is derived from an EMBL/GenBank/DDBJ whole genome shotgun (WGS) entry which is preliminary data.</text>
</comment>
<organism evidence="2">
    <name type="scientific">Medicago truncatula</name>
    <name type="common">Barrel medic</name>
    <name type="synonym">Medicago tribuloides</name>
    <dbReference type="NCBI Taxonomy" id="3880"/>
    <lineage>
        <taxon>Eukaryota</taxon>
        <taxon>Viridiplantae</taxon>
        <taxon>Streptophyta</taxon>
        <taxon>Embryophyta</taxon>
        <taxon>Tracheophyta</taxon>
        <taxon>Spermatophyta</taxon>
        <taxon>Magnoliopsida</taxon>
        <taxon>eudicotyledons</taxon>
        <taxon>Gunneridae</taxon>
        <taxon>Pentapetalae</taxon>
        <taxon>rosids</taxon>
        <taxon>fabids</taxon>
        <taxon>Fabales</taxon>
        <taxon>Fabaceae</taxon>
        <taxon>Papilionoideae</taxon>
        <taxon>50 kb inversion clade</taxon>
        <taxon>NPAAA clade</taxon>
        <taxon>Hologalegina</taxon>
        <taxon>IRL clade</taxon>
        <taxon>Trifolieae</taxon>
        <taxon>Medicago</taxon>
    </lineage>
</organism>
<dbReference type="Proteomes" id="UP000265566">
    <property type="component" value="Chromosome 5"/>
</dbReference>